<dbReference type="InterPro" id="IPR001509">
    <property type="entry name" value="Epimerase_deHydtase"/>
</dbReference>
<dbReference type="InterPro" id="IPR036291">
    <property type="entry name" value="NAD(P)-bd_dom_sf"/>
</dbReference>
<reference evidence="3" key="1">
    <citation type="submission" date="2016-10" db="EMBL/GenBank/DDBJ databases">
        <authorList>
            <person name="Varghese N."/>
            <person name="Submissions S."/>
        </authorList>
    </citation>
    <scope>NUCLEOTIDE SEQUENCE [LARGE SCALE GENOMIC DNA]</scope>
    <source>
        <strain evidence="3">DSM 17933</strain>
    </source>
</reference>
<organism evidence="2 3">
    <name type="scientific">Pedobacter terrae</name>
    <dbReference type="NCBI Taxonomy" id="405671"/>
    <lineage>
        <taxon>Bacteria</taxon>
        <taxon>Pseudomonadati</taxon>
        <taxon>Bacteroidota</taxon>
        <taxon>Sphingobacteriia</taxon>
        <taxon>Sphingobacteriales</taxon>
        <taxon>Sphingobacteriaceae</taxon>
        <taxon>Pedobacter</taxon>
    </lineage>
</organism>
<dbReference type="RefSeq" id="WP_090500028.1">
    <property type="nucleotide sequence ID" value="NZ_FNCH01000008.1"/>
</dbReference>
<dbReference type="PANTHER" id="PTHR43245">
    <property type="entry name" value="BIFUNCTIONAL POLYMYXIN RESISTANCE PROTEIN ARNA"/>
    <property type="match status" value="1"/>
</dbReference>
<dbReference type="OrthoDB" id="1490291at2"/>
<dbReference type="Pfam" id="PF01370">
    <property type="entry name" value="Epimerase"/>
    <property type="match status" value="1"/>
</dbReference>
<dbReference type="PANTHER" id="PTHR43245:SF58">
    <property type="entry name" value="BLL5923 PROTEIN"/>
    <property type="match status" value="1"/>
</dbReference>
<evidence type="ECO:0000313" key="2">
    <source>
        <dbReference type="EMBL" id="SDG58329.1"/>
    </source>
</evidence>
<sequence length="329" mass="36846">MKKRVLITGATGFVGYHLIKSALANGLEVYANVRHSATAAHLKDFPINYVNLDLSSIYLLKENIEENRYDYIVHAAAVTKARNLDDYNKINAIYTRNLAIAASKSTYRIKKFVFISSLAALGPLNQKNEKLTDNGASNPVTNYGISKALAETYLAQIENLPLITFRPTAVYGPREKDIFILIKTIKAGLELYIGKQEQQLSFVYATDLADIIINALASDVVGKSYNVSDGAVYNRSALAAYVRKALNKNTLIVNVPLRIIKGLAWGMERLYGTFNKIPALNVDKIKELTALNWGCDIKNIQKDFGFMPQFGLEEGLNETINWYRKHNWL</sequence>
<dbReference type="AlphaFoldDB" id="A0A1G7VG18"/>
<gene>
    <name evidence="2" type="ORF">SAMN05421827_10862</name>
</gene>
<proteinExistence type="predicted"/>
<dbReference type="STRING" id="405671.SAMN05421827_10862"/>
<dbReference type="Proteomes" id="UP000199643">
    <property type="component" value="Unassembled WGS sequence"/>
</dbReference>
<dbReference type="SUPFAM" id="SSF51735">
    <property type="entry name" value="NAD(P)-binding Rossmann-fold domains"/>
    <property type="match status" value="1"/>
</dbReference>
<name>A0A1G7VG18_9SPHI</name>
<evidence type="ECO:0000259" key="1">
    <source>
        <dbReference type="Pfam" id="PF01370"/>
    </source>
</evidence>
<dbReference type="Gene3D" id="3.40.50.720">
    <property type="entry name" value="NAD(P)-binding Rossmann-like Domain"/>
    <property type="match status" value="1"/>
</dbReference>
<protein>
    <submittedName>
        <fullName evidence="2">Nucleoside-diphosphate-sugar epimerase</fullName>
    </submittedName>
</protein>
<dbReference type="InterPro" id="IPR050177">
    <property type="entry name" value="Lipid_A_modif_metabolic_enz"/>
</dbReference>
<accession>A0A1G7VG18</accession>
<evidence type="ECO:0000313" key="3">
    <source>
        <dbReference type="Proteomes" id="UP000199643"/>
    </source>
</evidence>
<keyword evidence="3" id="KW-1185">Reference proteome</keyword>
<dbReference type="EMBL" id="FNCH01000008">
    <property type="protein sequence ID" value="SDG58329.1"/>
    <property type="molecule type" value="Genomic_DNA"/>
</dbReference>
<feature type="domain" description="NAD-dependent epimerase/dehydratase" evidence="1">
    <location>
        <begin position="5"/>
        <end position="227"/>
    </location>
</feature>